<sequence>MCGYNDWVLLEMEDLTMSVEEGVRSLDTGHAQHQEKHIECIPLCQTKHTRTSVSALQQTLSR</sequence>
<proteinExistence type="predicted"/>
<protein>
    <submittedName>
        <fullName evidence="1">Uncharacterized protein</fullName>
    </submittedName>
</protein>
<evidence type="ECO:0000313" key="1">
    <source>
        <dbReference type="EMBL" id="AXF77546.1"/>
    </source>
</evidence>
<organism evidence="1 2">
    <name type="scientific">Erwinia tracheiphila</name>
    <dbReference type="NCBI Taxonomy" id="65700"/>
    <lineage>
        <taxon>Bacteria</taxon>
        <taxon>Pseudomonadati</taxon>
        <taxon>Pseudomonadota</taxon>
        <taxon>Gammaproteobacteria</taxon>
        <taxon>Enterobacterales</taxon>
        <taxon>Erwiniaceae</taxon>
        <taxon>Erwinia</taxon>
    </lineage>
</organism>
<dbReference type="EMBL" id="CP013970">
    <property type="protein sequence ID" value="AXF77546.1"/>
    <property type="molecule type" value="Genomic_DNA"/>
</dbReference>
<evidence type="ECO:0000313" key="2">
    <source>
        <dbReference type="Proteomes" id="UP000264980"/>
    </source>
</evidence>
<reference evidence="2" key="1">
    <citation type="submission" date="2016-01" db="EMBL/GenBank/DDBJ databases">
        <authorList>
            <person name="Shapiro L."/>
        </authorList>
    </citation>
    <scope>NUCLEOTIDE SEQUENCE [LARGE SCALE GENOMIC DNA]</scope>
    <source>
        <strain evidence="2">MDcuke</strain>
    </source>
</reference>
<dbReference type="AlphaFoldDB" id="A0A345CVS9"/>
<dbReference type="Proteomes" id="UP000264980">
    <property type="component" value="Chromosome"/>
</dbReference>
<accession>A0A345CVS9</accession>
<name>A0A345CVS9_9GAMM</name>
<gene>
    <name evidence="1" type="ORF">AV903_18315</name>
</gene>